<gene>
    <name evidence="1" type="ORF">K3G42_003305</name>
</gene>
<reference evidence="1" key="1">
    <citation type="submission" date="2021-08" db="EMBL/GenBank/DDBJ databases">
        <title>The first chromosome-level gecko genome reveals the dynamic sex chromosomes of Neotropical dwarf geckos (Sphaerodactylidae: Sphaerodactylus).</title>
        <authorList>
            <person name="Pinto B.J."/>
            <person name="Keating S.E."/>
            <person name="Gamble T."/>
        </authorList>
    </citation>
    <scope>NUCLEOTIDE SEQUENCE</scope>
    <source>
        <strain evidence="1">TG3544</strain>
    </source>
</reference>
<comment type="caution">
    <text evidence="1">The sequence shown here is derived from an EMBL/GenBank/DDBJ whole genome shotgun (WGS) entry which is preliminary data.</text>
</comment>
<evidence type="ECO:0000313" key="2">
    <source>
        <dbReference type="Proteomes" id="UP000827872"/>
    </source>
</evidence>
<proteinExistence type="predicted"/>
<organism evidence="1 2">
    <name type="scientific">Sphaerodactylus townsendi</name>
    <dbReference type="NCBI Taxonomy" id="933632"/>
    <lineage>
        <taxon>Eukaryota</taxon>
        <taxon>Metazoa</taxon>
        <taxon>Chordata</taxon>
        <taxon>Craniata</taxon>
        <taxon>Vertebrata</taxon>
        <taxon>Euteleostomi</taxon>
        <taxon>Lepidosauria</taxon>
        <taxon>Squamata</taxon>
        <taxon>Bifurcata</taxon>
        <taxon>Gekkota</taxon>
        <taxon>Sphaerodactylidae</taxon>
        <taxon>Sphaerodactylus</taxon>
    </lineage>
</organism>
<accession>A0ACB8FXM4</accession>
<keyword evidence="2" id="KW-1185">Reference proteome</keyword>
<evidence type="ECO:0000313" key="1">
    <source>
        <dbReference type="EMBL" id="KAH8011624.1"/>
    </source>
</evidence>
<protein>
    <submittedName>
        <fullName evidence="1">Uncharacterized protein</fullName>
    </submittedName>
</protein>
<dbReference type="EMBL" id="CM037626">
    <property type="protein sequence ID" value="KAH8011624.1"/>
    <property type="molecule type" value="Genomic_DNA"/>
</dbReference>
<dbReference type="Proteomes" id="UP000827872">
    <property type="component" value="Linkage Group LG13"/>
</dbReference>
<sequence>MDNSYSNEESWTRKSGKAGSALFILAQRVLHNETIERARESLEGGTTLLPSEATAVPFPESEEDRPREPVLDSAEGCQMKHNPRLRLSTQLSTEKKSSLEDISPADSGVGVSPFLATRNNSLGNGKDPEGCSVFFAKPSGKDPNDLTYLAGVDVPDIPDAGSPSIQPTAQEKTSPSSKIPVKTKRLSLKSSKLPSLEWDDGLLKLSGNYTISSLSNKGEEISLDREHFKNLKNFWEKGGESALTKDTPQKPSEKASVVEVNGRPPRLRRSTSVQSNQSQNSDEKPGSHIYSKARILPKRTATLSSSEDEPVYIAPPRKGSGSCIPRSTYGGSKGSVHKNNSNDGNGKQHSVEEEKKAPRCPRRSKLPVRVPSLKIESPTKEPSGIIFEPETPADEYVMADESRRKADSLVGRVKILIESASLEDLDKVTLENNPDTRNHLETNEEPRGNKPCAPASDPLQNEAADEREVIQEQDYSALSGTRLLAC</sequence>
<name>A0ACB8FXM4_9SAUR</name>